<evidence type="ECO:0000256" key="3">
    <source>
        <dbReference type="ARBA" id="ARBA00022771"/>
    </source>
</evidence>
<organism evidence="7 8">
    <name type="scientific">Solanum commersonii</name>
    <name type="common">Commerson's wild potato</name>
    <name type="synonym">Commerson's nightshade</name>
    <dbReference type="NCBI Taxonomy" id="4109"/>
    <lineage>
        <taxon>Eukaryota</taxon>
        <taxon>Viridiplantae</taxon>
        <taxon>Streptophyta</taxon>
        <taxon>Embryophyta</taxon>
        <taxon>Tracheophyta</taxon>
        <taxon>Spermatophyta</taxon>
        <taxon>Magnoliopsida</taxon>
        <taxon>eudicotyledons</taxon>
        <taxon>Gunneridae</taxon>
        <taxon>Pentapetalae</taxon>
        <taxon>asterids</taxon>
        <taxon>lamiids</taxon>
        <taxon>Solanales</taxon>
        <taxon>Solanaceae</taxon>
        <taxon>Solanoideae</taxon>
        <taxon>Solaneae</taxon>
        <taxon>Solanum</taxon>
    </lineage>
</organism>
<evidence type="ECO:0000313" key="8">
    <source>
        <dbReference type="Proteomes" id="UP000824120"/>
    </source>
</evidence>
<accession>A0A9J6AQD6</accession>
<dbReference type="GO" id="GO:0008270">
    <property type="term" value="F:zinc ion binding"/>
    <property type="evidence" value="ECO:0007669"/>
    <property type="project" value="UniProtKB-KW"/>
</dbReference>
<feature type="compositionally biased region" description="Polar residues" evidence="6">
    <location>
        <begin position="90"/>
        <end position="100"/>
    </location>
</feature>
<feature type="compositionally biased region" description="Pro residues" evidence="6">
    <location>
        <begin position="46"/>
        <end position="57"/>
    </location>
</feature>
<gene>
    <name evidence="7" type="ORF">H5410_011782</name>
</gene>
<keyword evidence="2" id="KW-0479">Metal-binding</keyword>
<dbReference type="InterPro" id="IPR052035">
    <property type="entry name" value="ZnF_BED_domain_contain"/>
</dbReference>
<dbReference type="PANTHER" id="PTHR46481">
    <property type="entry name" value="ZINC FINGER BED DOMAIN-CONTAINING PROTEIN 4"/>
    <property type="match status" value="1"/>
</dbReference>
<sequence>MGHHEPVHGMERYHDLIPVYRYQHISIYSGFVPVQSGEKSVTPDTACPPPRPPPTSPIPEVYERHYGNYQENKKVEIDEEDLDDTPISPDLNSIEVSPQEDNPLVETSRPPIIPTRGKTKDRDRENFVKMVVVCGLPFSFGEHPGFIAYICDTYNPSFKDLSRSMVKRDINEFQEKHCQYLRAYFEIMDCRVAITTDMGRSPNGFDYLTVTAH</sequence>
<keyword evidence="5" id="KW-0539">Nucleus</keyword>
<evidence type="ECO:0000256" key="1">
    <source>
        <dbReference type="ARBA" id="ARBA00004123"/>
    </source>
</evidence>
<evidence type="ECO:0000313" key="7">
    <source>
        <dbReference type="EMBL" id="KAG5626564.1"/>
    </source>
</evidence>
<keyword evidence="4" id="KW-0862">Zinc</keyword>
<keyword evidence="8" id="KW-1185">Reference proteome</keyword>
<feature type="region of interest" description="Disordered" evidence="6">
    <location>
        <begin position="89"/>
        <end position="120"/>
    </location>
</feature>
<evidence type="ECO:0000256" key="6">
    <source>
        <dbReference type="SAM" id="MobiDB-lite"/>
    </source>
</evidence>
<evidence type="ECO:0000256" key="4">
    <source>
        <dbReference type="ARBA" id="ARBA00022833"/>
    </source>
</evidence>
<proteinExistence type="predicted"/>
<dbReference type="AlphaFoldDB" id="A0A9J6AQD6"/>
<dbReference type="PANTHER" id="PTHR46481:SF10">
    <property type="entry name" value="ZINC FINGER BED DOMAIN-CONTAINING PROTEIN 39"/>
    <property type="match status" value="1"/>
</dbReference>
<evidence type="ECO:0000256" key="2">
    <source>
        <dbReference type="ARBA" id="ARBA00022723"/>
    </source>
</evidence>
<evidence type="ECO:0000256" key="5">
    <source>
        <dbReference type="ARBA" id="ARBA00023242"/>
    </source>
</evidence>
<comment type="caution">
    <text evidence="7">The sequence shown here is derived from an EMBL/GenBank/DDBJ whole genome shotgun (WGS) entry which is preliminary data.</text>
</comment>
<dbReference type="GO" id="GO:0005634">
    <property type="term" value="C:nucleus"/>
    <property type="evidence" value="ECO:0007669"/>
    <property type="project" value="UniProtKB-SubCell"/>
</dbReference>
<reference evidence="7 8" key="1">
    <citation type="submission" date="2020-09" db="EMBL/GenBank/DDBJ databases">
        <title>De no assembly of potato wild relative species, Solanum commersonii.</title>
        <authorList>
            <person name="Cho K."/>
        </authorList>
    </citation>
    <scope>NUCLEOTIDE SEQUENCE [LARGE SCALE GENOMIC DNA]</scope>
    <source>
        <strain evidence="7">LZ3.2</strain>
        <tissue evidence="7">Leaf</tissue>
    </source>
</reference>
<name>A0A9J6AQD6_SOLCO</name>
<dbReference type="EMBL" id="JACXVP010000002">
    <property type="protein sequence ID" value="KAG5626564.1"/>
    <property type="molecule type" value="Genomic_DNA"/>
</dbReference>
<keyword evidence="3" id="KW-0863">Zinc-finger</keyword>
<feature type="region of interest" description="Disordered" evidence="6">
    <location>
        <begin position="36"/>
        <end position="58"/>
    </location>
</feature>
<protein>
    <submittedName>
        <fullName evidence="7">Uncharacterized protein</fullName>
    </submittedName>
</protein>
<comment type="subcellular location">
    <subcellularLocation>
        <location evidence="1">Nucleus</location>
    </subcellularLocation>
</comment>
<dbReference type="Proteomes" id="UP000824120">
    <property type="component" value="Chromosome 2"/>
</dbReference>